<name>F0XXI3_AURAN</name>
<evidence type="ECO:0000313" key="3">
    <source>
        <dbReference type="Proteomes" id="UP000002729"/>
    </source>
</evidence>
<keyword evidence="3" id="KW-1185">Reference proteome</keyword>
<reference evidence="2 3" key="1">
    <citation type="journal article" date="2011" name="Proc. Natl. Acad. Sci. U.S.A.">
        <title>Niche of harmful alga Aureococcus anophagefferens revealed through ecogenomics.</title>
        <authorList>
            <person name="Gobler C.J."/>
            <person name="Berry D.L."/>
            <person name="Dyhrman S.T."/>
            <person name="Wilhelm S.W."/>
            <person name="Salamov A."/>
            <person name="Lobanov A.V."/>
            <person name="Zhang Y."/>
            <person name="Collier J.L."/>
            <person name="Wurch L.L."/>
            <person name="Kustka A.B."/>
            <person name="Dill B.D."/>
            <person name="Shah M."/>
            <person name="VerBerkmoes N.C."/>
            <person name="Kuo A."/>
            <person name="Terry A."/>
            <person name="Pangilinan J."/>
            <person name="Lindquist E.A."/>
            <person name="Lucas S."/>
            <person name="Paulsen I.T."/>
            <person name="Hattenrath-Lehmann T.K."/>
            <person name="Talmage S.C."/>
            <person name="Walker E.A."/>
            <person name="Koch F."/>
            <person name="Burson A.M."/>
            <person name="Marcoval M.A."/>
            <person name="Tang Y.Z."/>
            <person name="Lecleir G.R."/>
            <person name="Coyne K.J."/>
            <person name="Berg G.M."/>
            <person name="Bertrand E.M."/>
            <person name="Saito M.A."/>
            <person name="Gladyshev V.N."/>
            <person name="Grigoriev I.V."/>
        </authorList>
    </citation>
    <scope>NUCLEOTIDE SEQUENCE [LARGE SCALE GENOMIC DNA]</scope>
    <source>
        <strain evidence="3">CCMP 1984</strain>
    </source>
</reference>
<feature type="region of interest" description="Disordered" evidence="1">
    <location>
        <begin position="47"/>
        <end position="71"/>
    </location>
</feature>
<sequence length="2250" mass="231209">MDPPPSGLVRAVKVVLKSLASLPEASAPTSCLRYVLDQFEGAASHGPTARALDRAAAREPPPETDGAAPDVAARPVAGGVAHGDAALLATVDAAGLGEVRDAVAALEAALNPSGGAEAARATLAKQGVKTESADVAVARAALAAAPRCFDGAAQIFAPSAPSAVAANGARRYRDGEARGAVTGEFGGDAEHALATLNPRGGALGAAEALHRCAAGGGAVHGLGAGERGRLRAIAISVDVLVAGPDLEVAMEAFAHVVLSEALAAERSAESLVVALETSGVAATRGADALAAFGAATGALHRAWDDGSPRVAAAAAAEQAATAAAAARRWRVRRLTNRRDALLFATAAKAAAIAKNPVRLALLLRTRRGLVRCECVYALHFTRRPGGDQGSKRERNSQLQRLRSRPFSTRGDWPAAPPASFARSPRAPCLGGVFFDPSDAARVFRGVERGPEPDAAAEADGAKAAAAAVIAGDAAAAALALLGAATRRREGRVVAGAAALLAGGGASARSLRRGAAALADAARRVGALADRDARNRKRTAHEHCGAAAARGLGFRAAGVDAHDWGHHAPAAEDGDHWLFGGLAVTRSEVARGAGAARPGRSSRPGTAASRQGHAKHDDGPPSRGELRVWVDALDGDFRRWRGDALAYVGRGGGALACRDADVAAFLAPGLRADLHRLSAGGENVGESAERAAWGRLRALARREAEETVDAADDAPAPLFLDGGEAAFARPSRRRGRPRAAAFVAAAAAARDEAADAALPGLGGLALPAAAAAYLARPAATVAATLAAPPGLRFDDADGRVVVAEARRSAAARASDVAALAALAREATAEADASRQRAHAAARGAARDDDAEASWAAWRWPRAAGAAAGEGAAKVVVSAERDAAVRALEKLDGRRLDDDEAPAAPLGLARAALRGAGLVAAPPPAAPRRGLRDDDRDNKRRRLARVVASGAASALERELFEASGAAARLAPTNFFPGVCARLAVAAYRFGREPPGAAAGRCLLKALPAPTGGGGGSAARRWLDDARERRRAADAAAAAAAAAEALVAGLARLKRRIYEKTLRARSYVTRDRQHAAAQSRAGVSPVSGAARRARDAATVAKVWAAEDAGAVVYGSRAAVAGAGAAAAVDALARLRAALPAAAAGPLAFHLALRGDSALRGGGVLPAADGDHGGLVEAQLDVVAPCALAADAKAAPATFAAAVVSRAADLANRAGAAPDEPSFGGVAEAVDGAAPGPLADAVAVAAAPADAVAAPAVLVALAAGRGADAWGGGTLRYGAGALRSAKLAEDAVHDLEKLRVVSDGGAAPPPVALHVLLPPRPGRAAYAPCVIRCVLWTAGAAGGANDVALRRWPAMVRENVYDTAEGAAAPLNAECGASTLLDDALAHAAESRWRDAYACDHRLALSAPGAARPRERGGPGDVLGAAADLAPLDARLAAHGALLGGVVDACLRLEASAAALRALLGLPRVLRAAAPPAAVAAHAAALVDGVEALAASSQAVHFAGAARYLVARLRGGDATAGPGDVEPWAPTSLVVAAAAAAVAARLEDADLANGRQPNVSTKVAASRSRAVALAATRDVDDYLRALRRASEVNAHVGDPDMPTHFAVLRWGRPDDAGSPRSARRAGVSDRGLESSPTRRRGTLALPILPTRAQQLEALLAAAPKDAPPPPRNGAADGAAEPVAEPYGERCFDGADDFDRAALNMFGHGLTEFSLSLSLRVAEPGDPCGELPMDSGHFHSGGCGLASGVRGFLRDRDAWWHGRRTAGPLGPRESLVAPRGNTDEDRLRRAFLDDAMAKGSRSDWGLSLARDGALLFGYGHRDFGTATDMAGTARGEARPVRDTTLRAPKGDGGADLLDGAWHDVVVVRKRTSPNRKRDDVDPYGSPVVGPHCTSELYVYVDGARRAGSFTVSGGRTGDSALNNAVTKAGGSPGYKGSAPPHPLADAPLEVKLGERFRGCLRDVALHAAALEPSAVARGAKALALAAPRRPVRKAPIPLYFYSHSDAASRDMRDKFVASIRDAASDVVLREWVIGASKEDQTQRFGTKIELVLRAIRENPRDSVVIVSDMDLRFYKPMAPVIDAYIGVGDPYDVDIVFQRDEDRSLQGNLGFMALKCNKAVADVFRTTGEIMQQNRPGATGDQRIINRALANPWVYGMPRLKWAVLPSEIATNSVVNDHTKDAMYGTNFNNWVLFHANDYGRAGLESSKARIAKMKLLTDAENMVAQNADARKPRDRWPYVGPEERRVFPSETEGG</sequence>
<feature type="region of interest" description="Disordered" evidence="1">
    <location>
        <begin position="2223"/>
        <end position="2250"/>
    </location>
</feature>
<proteinExistence type="predicted"/>
<dbReference type="RefSeq" id="XP_009033390.1">
    <property type="nucleotide sequence ID" value="XM_009035142.1"/>
</dbReference>
<dbReference type="KEGG" id="aaf:AURANDRAFT_61221"/>
<gene>
    <name evidence="2" type="ORF">AURANDRAFT_61221</name>
</gene>
<feature type="compositionally biased region" description="Basic and acidic residues" evidence="1">
    <location>
        <begin position="2224"/>
        <end position="2243"/>
    </location>
</feature>
<feature type="region of interest" description="Disordered" evidence="1">
    <location>
        <begin position="1606"/>
        <end position="1639"/>
    </location>
</feature>
<dbReference type="Proteomes" id="UP000002729">
    <property type="component" value="Unassembled WGS sequence"/>
</dbReference>
<accession>F0XXI3</accession>
<feature type="compositionally biased region" description="Basic and acidic residues" evidence="1">
    <location>
        <begin position="51"/>
        <end position="61"/>
    </location>
</feature>
<feature type="region of interest" description="Disordered" evidence="1">
    <location>
        <begin position="589"/>
        <end position="624"/>
    </location>
</feature>
<feature type="compositionally biased region" description="Low complexity" evidence="1">
    <location>
        <begin position="589"/>
        <end position="604"/>
    </location>
</feature>
<feature type="compositionally biased region" description="Basic and acidic residues" evidence="1">
    <location>
        <begin position="613"/>
        <end position="624"/>
    </location>
</feature>
<protein>
    <submittedName>
        <fullName evidence="2">Uncharacterized protein</fullName>
    </submittedName>
</protein>
<evidence type="ECO:0000256" key="1">
    <source>
        <dbReference type="SAM" id="MobiDB-lite"/>
    </source>
</evidence>
<dbReference type="GeneID" id="20223375"/>
<evidence type="ECO:0000313" key="2">
    <source>
        <dbReference type="EMBL" id="EGB12342.1"/>
    </source>
</evidence>
<dbReference type="OrthoDB" id="10556626at2759"/>
<organism evidence="3">
    <name type="scientific">Aureococcus anophagefferens</name>
    <name type="common">Harmful bloom alga</name>
    <dbReference type="NCBI Taxonomy" id="44056"/>
    <lineage>
        <taxon>Eukaryota</taxon>
        <taxon>Sar</taxon>
        <taxon>Stramenopiles</taxon>
        <taxon>Ochrophyta</taxon>
        <taxon>Pelagophyceae</taxon>
        <taxon>Pelagomonadales</taxon>
        <taxon>Pelagomonadaceae</taxon>
        <taxon>Aureococcus</taxon>
    </lineage>
</organism>
<feature type="region of interest" description="Disordered" evidence="1">
    <location>
        <begin position="384"/>
        <end position="419"/>
    </location>
</feature>
<dbReference type="InParanoid" id="F0XXI3"/>
<dbReference type="EMBL" id="GL833121">
    <property type="protein sequence ID" value="EGB12342.1"/>
    <property type="molecule type" value="Genomic_DNA"/>
</dbReference>